<feature type="transmembrane region" description="Helical" evidence="1">
    <location>
        <begin position="58"/>
        <end position="76"/>
    </location>
</feature>
<accession>L1JKY6</accession>
<reference evidence="2 4" key="1">
    <citation type="journal article" date="2012" name="Nature">
        <title>Algal genomes reveal evolutionary mosaicism and the fate of nucleomorphs.</title>
        <authorList>
            <consortium name="DOE Joint Genome Institute"/>
            <person name="Curtis B.A."/>
            <person name="Tanifuji G."/>
            <person name="Burki F."/>
            <person name="Gruber A."/>
            <person name="Irimia M."/>
            <person name="Maruyama S."/>
            <person name="Arias M.C."/>
            <person name="Ball S.G."/>
            <person name="Gile G.H."/>
            <person name="Hirakawa Y."/>
            <person name="Hopkins J.F."/>
            <person name="Kuo A."/>
            <person name="Rensing S.A."/>
            <person name="Schmutz J."/>
            <person name="Symeonidi A."/>
            <person name="Elias M."/>
            <person name="Eveleigh R.J."/>
            <person name="Herman E.K."/>
            <person name="Klute M.J."/>
            <person name="Nakayama T."/>
            <person name="Obornik M."/>
            <person name="Reyes-Prieto A."/>
            <person name="Armbrust E.V."/>
            <person name="Aves S.J."/>
            <person name="Beiko R.G."/>
            <person name="Coutinho P."/>
            <person name="Dacks J.B."/>
            <person name="Durnford D.G."/>
            <person name="Fast N.M."/>
            <person name="Green B.R."/>
            <person name="Grisdale C.J."/>
            <person name="Hempel F."/>
            <person name="Henrissat B."/>
            <person name="Hoppner M.P."/>
            <person name="Ishida K."/>
            <person name="Kim E."/>
            <person name="Koreny L."/>
            <person name="Kroth P.G."/>
            <person name="Liu Y."/>
            <person name="Malik S.B."/>
            <person name="Maier U.G."/>
            <person name="McRose D."/>
            <person name="Mock T."/>
            <person name="Neilson J.A."/>
            <person name="Onodera N.T."/>
            <person name="Poole A.M."/>
            <person name="Pritham E.J."/>
            <person name="Richards T.A."/>
            <person name="Rocap G."/>
            <person name="Roy S.W."/>
            <person name="Sarai C."/>
            <person name="Schaack S."/>
            <person name="Shirato S."/>
            <person name="Slamovits C.H."/>
            <person name="Spencer D.F."/>
            <person name="Suzuki S."/>
            <person name="Worden A.Z."/>
            <person name="Zauner S."/>
            <person name="Barry K."/>
            <person name="Bell C."/>
            <person name="Bharti A.K."/>
            <person name="Crow J.A."/>
            <person name="Grimwood J."/>
            <person name="Kramer R."/>
            <person name="Lindquist E."/>
            <person name="Lucas S."/>
            <person name="Salamov A."/>
            <person name="McFadden G.I."/>
            <person name="Lane C.E."/>
            <person name="Keeling P.J."/>
            <person name="Gray M.W."/>
            <person name="Grigoriev I.V."/>
            <person name="Archibald J.M."/>
        </authorList>
    </citation>
    <scope>NUCLEOTIDE SEQUENCE</scope>
    <source>
        <strain evidence="2 4">CCMP2712</strain>
    </source>
</reference>
<dbReference type="AlphaFoldDB" id="L1JKY6"/>
<dbReference type="InterPro" id="IPR022270">
    <property type="entry name" value="Blh_diox"/>
</dbReference>
<dbReference type="HOGENOM" id="CLU_068196_0_0_1"/>
<keyword evidence="1" id="KW-1133">Transmembrane helix</keyword>
<dbReference type="EMBL" id="JH992983">
    <property type="protein sequence ID" value="EKX49168.1"/>
    <property type="molecule type" value="Genomic_DNA"/>
</dbReference>
<sequence>MMEFRQRAMQDEKVAKDMTPTRTFLATLVVSLSFLGIPHGATDHLVGDKIFKDAFPKTWLLVFVVVYLVMMGMVIASWMMAPIFSLAVFLVLSVVHWGLGDTECDIVPSVLQPVEVVVRGSIPILLPSVLHQDAVSQIFSFLVGMHGDTRSVKVIVNGMASSMPLFLFGWIACFAYHAFQAVRHMNAAGCQDLRIGSKEIRHFISAVELVSLTAMCSLCAPLVSFMIYFCVWHSCRHILCVAASTFDSSRCLRALMKFSQHALPFTIATLLMAGVWYLRLEQTEWDKGEQDGNGVELSSTLRKFDALSQVIFVGLSAVTVPHMIVTELSMHPQACLDMI</sequence>
<evidence type="ECO:0000256" key="1">
    <source>
        <dbReference type="SAM" id="Phobius"/>
    </source>
</evidence>
<dbReference type="GO" id="GO:0016702">
    <property type="term" value="F:oxidoreductase activity, acting on single donors with incorporation of molecular oxygen, incorporation of two atoms of oxygen"/>
    <property type="evidence" value="ECO:0007669"/>
    <property type="project" value="InterPro"/>
</dbReference>
<reference evidence="3" key="3">
    <citation type="submission" date="2016-03" db="UniProtKB">
        <authorList>
            <consortium name="EnsemblProtists"/>
        </authorList>
    </citation>
    <scope>IDENTIFICATION</scope>
</reference>
<evidence type="ECO:0000313" key="3">
    <source>
        <dbReference type="EnsemblProtists" id="EKX49168"/>
    </source>
</evidence>
<evidence type="ECO:0000313" key="2">
    <source>
        <dbReference type="EMBL" id="EKX49168.1"/>
    </source>
</evidence>
<keyword evidence="1" id="KW-0472">Membrane</keyword>
<dbReference type="OrthoDB" id="10611912at2759"/>
<dbReference type="PaxDb" id="55529-EKX49168"/>
<dbReference type="EnsemblProtists" id="EKX49168">
    <property type="protein sequence ID" value="EKX49168"/>
    <property type="gene ID" value="GUITHDRAFT_105242"/>
</dbReference>
<gene>
    <name evidence="2" type="ORF">GUITHDRAFT_105242</name>
</gene>
<dbReference type="GeneID" id="17305839"/>
<dbReference type="RefSeq" id="XP_005836148.1">
    <property type="nucleotide sequence ID" value="XM_005836091.1"/>
</dbReference>
<proteinExistence type="inferred from homology"/>
<feature type="transmembrane region" description="Helical" evidence="1">
    <location>
        <begin position="200"/>
        <end position="220"/>
    </location>
</feature>
<dbReference type="HAMAP" id="MF_02093">
    <property type="entry name" value="Beta_carotene_diox"/>
    <property type="match status" value="1"/>
</dbReference>
<name>L1JKY6_GUITC</name>
<keyword evidence="1" id="KW-0812">Transmembrane</keyword>
<protein>
    <recommendedName>
        <fullName evidence="5">Beta-carotene 15,15'-dioxygenase</fullName>
    </recommendedName>
</protein>
<dbReference type="OMA" id="HWGQGDV"/>
<feature type="transmembrane region" description="Helical" evidence="1">
    <location>
        <begin position="154"/>
        <end position="179"/>
    </location>
</feature>
<evidence type="ECO:0008006" key="5">
    <source>
        <dbReference type="Google" id="ProtNLM"/>
    </source>
</evidence>
<dbReference type="Proteomes" id="UP000011087">
    <property type="component" value="Unassembled WGS sequence"/>
</dbReference>
<evidence type="ECO:0000313" key="4">
    <source>
        <dbReference type="Proteomes" id="UP000011087"/>
    </source>
</evidence>
<dbReference type="NCBIfam" id="TIGR03753">
    <property type="entry name" value="blh_monoox"/>
    <property type="match status" value="1"/>
</dbReference>
<dbReference type="Pfam" id="PF15461">
    <property type="entry name" value="BCD"/>
    <property type="match status" value="1"/>
</dbReference>
<dbReference type="KEGG" id="gtt:GUITHDRAFT_105242"/>
<feature type="transmembrane region" description="Helical" evidence="1">
    <location>
        <begin position="258"/>
        <end position="278"/>
    </location>
</feature>
<organism evidence="2">
    <name type="scientific">Guillardia theta (strain CCMP2712)</name>
    <name type="common">Cryptophyte</name>
    <dbReference type="NCBI Taxonomy" id="905079"/>
    <lineage>
        <taxon>Eukaryota</taxon>
        <taxon>Cryptophyceae</taxon>
        <taxon>Pyrenomonadales</taxon>
        <taxon>Geminigeraceae</taxon>
        <taxon>Guillardia</taxon>
    </lineage>
</organism>
<reference evidence="4" key="2">
    <citation type="submission" date="2012-11" db="EMBL/GenBank/DDBJ databases">
        <authorList>
            <person name="Kuo A."/>
            <person name="Curtis B.A."/>
            <person name="Tanifuji G."/>
            <person name="Burki F."/>
            <person name="Gruber A."/>
            <person name="Irimia M."/>
            <person name="Maruyama S."/>
            <person name="Arias M.C."/>
            <person name="Ball S.G."/>
            <person name="Gile G.H."/>
            <person name="Hirakawa Y."/>
            <person name="Hopkins J.F."/>
            <person name="Rensing S.A."/>
            <person name="Schmutz J."/>
            <person name="Symeonidi A."/>
            <person name="Elias M."/>
            <person name="Eveleigh R.J."/>
            <person name="Herman E.K."/>
            <person name="Klute M.J."/>
            <person name="Nakayama T."/>
            <person name="Obornik M."/>
            <person name="Reyes-Prieto A."/>
            <person name="Armbrust E.V."/>
            <person name="Aves S.J."/>
            <person name="Beiko R.G."/>
            <person name="Coutinho P."/>
            <person name="Dacks J.B."/>
            <person name="Durnford D.G."/>
            <person name="Fast N.M."/>
            <person name="Green B.R."/>
            <person name="Grisdale C."/>
            <person name="Hempe F."/>
            <person name="Henrissat B."/>
            <person name="Hoppner M.P."/>
            <person name="Ishida K.-I."/>
            <person name="Kim E."/>
            <person name="Koreny L."/>
            <person name="Kroth P.G."/>
            <person name="Liu Y."/>
            <person name="Malik S.-B."/>
            <person name="Maier U.G."/>
            <person name="McRose D."/>
            <person name="Mock T."/>
            <person name="Neilson J.A."/>
            <person name="Onodera N.T."/>
            <person name="Poole A.M."/>
            <person name="Pritham E.J."/>
            <person name="Richards T.A."/>
            <person name="Rocap G."/>
            <person name="Roy S.W."/>
            <person name="Sarai C."/>
            <person name="Schaack S."/>
            <person name="Shirato S."/>
            <person name="Slamovits C.H."/>
            <person name="Spencer D.F."/>
            <person name="Suzuki S."/>
            <person name="Worden A.Z."/>
            <person name="Zauner S."/>
            <person name="Barry K."/>
            <person name="Bell C."/>
            <person name="Bharti A.K."/>
            <person name="Crow J.A."/>
            <person name="Grimwood J."/>
            <person name="Kramer R."/>
            <person name="Lindquist E."/>
            <person name="Lucas S."/>
            <person name="Salamov A."/>
            <person name="McFadden G.I."/>
            <person name="Lane C.E."/>
            <person name="Keeling P.J."/>
            <person name="Gray M.W."/>
            <person name="Grigoriev I.V."/>
            <person name="Archibald J.M."/>
        </authorList>
    </citation>
    <scope>NUCLEOTIDE SEQUENCE</scope>
    <source>
        <strain evidence="4">CCMP2712</strain>
    </source>
</reference>
<keyword evidence="4" id="KW-1185">Reference proteome</keyword>